<dbReference type="EMBL" id="JAEPDI010000012">
    <property type="protein sequence ID" value="MCG7939805.1"/>
    <property type="molecule type" value="Genomic_DNA"/>
</dbReference>
<sequence length="59" mass="6566">MGYTYSGNRIIRGGFYNGKWIVVYNNSQGAAMDRFSNRHPIVFIAVLGEKMVGGQTHGK</sequence>
<evidence type="ECO:0000313" key="2">
    <source>
        <dbReference type="Proteomes" id="UP000886687"/>
    </source>
</evidence>
<dbReference type="Proteomes" id="UP000886687">
    <property type="component" value="Unassembled WGS sequence"/>
</dbReference>
<name>A0A9E4K5F3_9GAMM</name>
<reference evidence="1" key="1">
    <citation type="journal article" date="2021" name="Proc. Natl. Acad. Sci. U.S.A.">
        <title>Global biogeography of chemosynthetic symbionts reveals both localized and globally distributed symbiont groups. .</title>
        <authorList>
            <person name="Osvatic J.T."/>
            <person name="Wilkins L.G.E."/>
            <person name="Leibrecht L."/>
            <person name="Leray M."/>
            <person name="Zauner S."/>
            <person name="Polzin J."/>
            <person name="Camacho Y."/>
            <person name="Gros O."/>
            <person name="van Gils J.A."/>
            <person name="Eisen J.A."/>
            <person name="Petersen J.M."/>
            <person name="Yuen B."/>
        </authorList>
    </citation>
    <scope>NUCLEOTIDE SEQUENCE</scope>
    <source>
        <strain evidence="1">MAGL173</strain>
    </source>
</reference>
<protein>
    <submittedName>
        <fullName evidence="1">Uncharacterized protein</fullName>
    </submittedName>
</protein>
<evidence type="ECO:0000313" key="1">
    <source>
        <dbReference type="EMBL" id="MCG7939805.1"/>
    </source>
</evidence>
<gene>
    <name evidence="1" type="ORF">JAZ04_13255</name>
</gene>
<dbReference type="AlphaFoldDB" id="A0A9E4K5F3"/>
<comment type="caution">
    <text evidence="1">The sequence shown here is derived from an EMBL/GenBank/DDBJ whole genome shotgun (WGS) entry which is preliminary data.</text>
</comment>
<organism evidence="1 2">
    <name type="scientific">Candidatus Thiodiazotropha lotti</name>
    <dbReference type="NCBI Taxonomy" id="2792787"/>
    <lineage>
        <taxon>Bacteria</taxon>
        <taxon>Pseudomonadati</taxon>
        <taxon>Pseudomonadota</taxon>
        <taxon>Gammaproteobacteria</taxon>
        <taxon>Chromatiales</taxon>
        <taxon>Sedimenticolaceae</taxon>
        <taxon>Candidatus Thiodiazotropha</taxon>
    </lineage>
</organism>
<accession>A0A9E4K5F3</accession>
<proteinExistence type="predicted"/>